<evidence type="ECO:0000256" key="6">
    <source>
        <dbReference type="PROSITE-ProRule" id="PRU01211"/>
    </source>
</evidence>
<sequence>GRWPGGVVPYVLDKSVSKLSGPSEKAIEGAIKEWQQKTCIRFVPRTDQKDYVQFFDGGFSKCWSYVGRIGGMQKISIGFGCFTQGVVVHEIGHALGFYHEQSRPDRDNYVEIVWSNIKEENKHNFEKYNHGVIDSLGVPYDYGSIMHYGKRDFAKWPWQTTIKVKKSGASIGQRSHLSALDAKQMNLFY</sequence>
<evidence type="ECO:0000256" key="5">
    <source>
        <dbReference type="ARBA" id="ARBA00023049"/>
    </source>
</evidence>
<evidence type="ECO:0000256" key="1">
    <source>
        <dbReference type="ARBA" id="ARBA00022670"/>
    </source>
</evidence>
<dbReference type="EMBL" id="DS469584">
    <property type="protein sequence ID" value="EDO40926.1"/>
    <property type="molecule type" value="Genomic_DNA"/>
</dbReference>
<protein>
    <recommendedName>
        <fullName evidence="7">Metalloendopeptidase</fullName>
        <ecNumber evidence="7">3.4.24.-</ecNumber>
    </recommendedName>
</protein>
<dbReference type="SMART" id="SM00235">
    <property type="entry name" value="ZnMc"/>
    <property type="match status" value="1"/>
</dbReference>
<keyword evidence="4 6" id="KW-0862">Zinc</keyword>
<dbReference type="InterPro" id="IPR034035">
    <property type="entry name" value="Astacin-like_dom"/>
</dbReference>
<keyword evidence="10" id="KW-1185">Reference proteome</keyword>
<feature type="non-terminal residue" evidence="9">
    <location>
        <position position="1"/>
    </location>
</feature>
<evidence type="ECO:0000313" key="9">
    <source>
        <dbReference type="EMBL" id="EDO40926.1"/>
    </source>
</evidence>
<dbReference type="InterPro" id="IPR024079">
    <property type="entry name" value="MetalloPept_cat_dom_sf"/>
</dbReference>
<dbReference type="PANTHER" id="PTHR10127">
    <property type="entry name" value="DISCOIDIN, CUB, EGF, LAMININ , AND ZINC METALLOPROTEASE DOMAIN CONTAINING"/>
    <property type="match status" value="1"/>
</dbReference>
<proteinExistence type="predicted"/>
<accession>A7S5S4</accession>
<gene>
    <name evidence="9" type="ORF">NEMVEDRAFT_v1g1763</name>
</gene>
<dbReference type="HOGENOM" id="CLU_017286_4_0_1"/>
<comment type="cofactor">
    <cofactor evidence="6 7">
        <name>Zn(2+)</name>
        <dbReference type="ChEBI" id="CHEBI:29105"/>
    </cofactor>
    <text evidence="6 7">Binds 1 zinc ion per subunit.</text>
</comment>
<evidence type="ECO:0000256" key="7">
    <source>
        <dbReference type="RuleBase" id="RU361183"/>
    </source>
</evidence>
<evidence type="ECO:0000256" key="3">
    <source>
        <dbReference type="ARBA" id="ARBA00022801"/>
    </source>
</evidence>
<dbReference type="eggNOG" id="KOG3714">
    <property type="taxonomic scope" value="Eukaryota"/>
</dbReference>
<dbReference type="GO" id="GO:0004222">
    <property type="term" value="F:metalloendopeptidase activity"/>
    <property type="evidence" value="ECO:0000318"/>
    <property type="project" value="GO_Central"/>
</dbReference>
<keyword evidence="3 6" id="KW-0378">Hydrolase</keyword>
<dbReference type="PROSITE" id="PS51864">
    <property type="entry name" value="ASTACIN"/>
    <property type="match status" value="1"/>
</dbReference>
<feature type="domain" description="Peptidase M12A" evidence="8">
    <location>
        <begin position="1"/>
        <end position="189"/>
    </location>
</feature>
<keyword evidence="5 6" id="KW-0482">Metalloprotease</keyword>
<dbReference type="InterPro" id="IPR006026">
    <property type="entry name" value="Peptidase_Metallo"/>
</dbReference>
<evidence type="ECO:0000256" key="4">
    <source>
        <dbReference type="ARBA" id="ARBA00022833"/>
    </source>
</evidence>
<keyword evidence="2 6" id="KW-0479">Metal-binding</keyword>
<feature type="binding site" evidence="6">
    <location>
        <position position="99"/>
    </location>
    <ligand>
        <name>Zn(2+)</name>
        <dbReference type="ChEBI" id="CHEBI:29105"/>
        <note>catalytic</note>
    </ligand>
</feature>
<dbReference type="OMA" id="NLQSPNC"/>
<organism evidence="9 10">
    <name type="scientific">Nematostella vectensis</name>
    <name type="common">Starlet sea anemone</name>
    <dbReference type="NCBI Taxonomy" id="45351"/>
    <lineage>
        <taxon>Eukaryota</taxon>
        <taxon>Metazoa</taxon>
        <taxon>Cnidaria</taxon>
        <taxon>Anthozoa</taxon>
        <taxon>Hexacorallia</taxon>
        <taxon>Actiniaria</taxon>
        <taxon>Edwardsiidae</taxon>
        <taxon>Nematostella</taxon>
    </lineage>
</organism>
<dbReference type="AlphaFoldDB" id="A7S5S4"/>
<dbReference type="GO" id="GO:0006508">
    <property type="term" value="P:proteolysis"/>
    <property type="evidence" value="ECO:0007669"/>
    <property type="project" value="UniProtKB-KW"/>
</dbReference>
<dbReference type="GO" id="GO:0008270">
    <property type="term" value="F:zinc ion binding"/>
    <property type="evidence" value="ECO:0007669"/>
    <property type="project" value="UniProtKB-UniRule"/>
</dbReference>
<dbReference type="PANTHER" id="PTHR10127:SF780">
    <property type="entry name" value="METALLOENDOPEPTIDASE"/>
    <property type="match status" value="1"/>
</dbReference>
<feature type="active site" evidence="6">
    <location>
        <position position="90"/>
    </location>
</feature>
<dbReference type="GO" id="GO:0005615">
    <property type="term" value="C:extracellular space"/>
    <property type="evidence" value="ECO:0000318"/>
    <property type="project" value="GO_Central"/>
</dbReference>
<feature type="binding site" evidence="6">
    <location>
        <position position="89"/>
    </location>
    <ligand>
        <name>Zn(2+)</name>
        <dbReference type="ChEBI" id="CHEBI:29105"/>
        <note>catalytic</note>
    </ligand>
</feature>
<dbReference type="Proteomes" id="UP000001593">
    <property type="component" value="Unassembled WGS sequence"/>
</dbReference>
<dbReference type="SUPFAM" id="SSF55486">
    <property type="entry name" value="Metalloproteases ('zincins'), catalytic domain"/>
    <property type="match status" value="1"/>
</dbReference>
<feature type="binding site" evidence="6">
    <location>
        <position position="93"/>
    </location>
    <ligand>
        <name>Zn(2+)</name>
        <dbReference type="ChEBI" id="CHEBI:29105"/>
        <note>catalytic</note>
    </ligand>
</feature>
<keyword evidence="1 6" id="KW-0645">Protease</keyword>
<dbReference type="InterPro" id="IPR001506">
    <property type="entry name" value="Peptidase_M12A"/>
</dbReference>
<dbReference type="CDD" id="cd04280">
    <property type="entry name" value="ZnMc_astacin_like"/>
    <property type="match status" value="1"/>
</dbReference>
<dbReference type="PRINTS" id="PR00480">
    <property type="entry name" value="ASTACIN"/>
</dbReference>
<dbReference type="InParanoid" id="A7S5S4"/>
<comment type="caution">
    <text evidence="6">Lacks conserved residue(s) required for the propagation of feature annotation.</text>
</comment>
<evidence type="ECO:0000259" key="8">
    <source>
        <dbReference type="PROSITE" id="PS51864"/>
    </source>
</evidence>
<dbReference type="PhylomeDB" id="A7S5S4"/>
<feature type="non-terminal residue" evidence="9">
    <location>
        <position position="189"/>
    </location>
</feature>
<dbReference type="Pfam" id="PF01400">
    <property type="entry name" value="Astacin"/>
    <property type="match status" value="1"/>
</dbReference>
<dbReference type="FunCoup" id="A7S5S4">
    <property type="interactions" value="1"/>
</dbReference>
<dbReference type="Gene3D" id="3.40.390.10">
    <property type="entry name" value="Collagenase (Catalytic Domain)"/>
    <property type="match status" value="1"/>
</dbReference>
<evidence type="ECO:0000256" key="2">
    <source>
        <dbReference type="ARBA" id="ARBA00022723"/>
    </source>
</evidence>
<dbReference type="FunFam" id="3.40.390.10:FF:000097">
    <property type="entry name" value="Metalloendopeptidase"/>
    <property type="match status" value="1"/>
</dbReference>
<evidence type="ECO:0000313" key="10">
    <source>
        <dbReference type="Proteomes" id="UP000001593"/>
    </source>
</evidence>
<dbReference type="EC" id="3.4.24.-" evidence="7"/>
<reference evidence="9 10" key="1">
    <citation type="journal article" date="2007" name="Science">
        <title>Sea anemone genome reveals ancestral eumetazoan gene repertoire and genomic organization.</title>
        <authorList>
            <person name="Putnam N.H."/>
            <person name="Srivastava M."/>
            <person name="Hellsten U."/>
            <person name="Dirks B."/>
            <person name="Chapman J."/>
            <person name="Salamov A."/>
            <person name="Terry A."/>
            <person name="Shapiro H."/>
            <person name="Lindquist E."/>
            <person name="Kapitonov V.V."/>
            <person name="Jurka J."/>
            <person name="Genikhovich G."/>
            <person name="Grigoriev I.V."/>
            <person name="Lucas S.M."/>
            <person name="Steele R.E."/>
            <person name="Finnerty J.R."/>
            <person name="Technau U."/>
            <person name="Martindale M.Q."/>
            <person name="Rokhsar D.S."/>
        </authorList>
    </citation>
    <scope>NUCLEOTIDE SEQUENCE [LARGE SCALE GENOMIC DNA]</scope>
    <source>
        <strain evidence="10">CH2 X CH6</strain>
    </source>
</reference>
<name>A7S5S4_NEMVE</name>